<feature type="transmembrane region" description="Helical" evidence="1">
    <location>
        <begin position="85"/>
        <end position="107"/>
    </location>
</feature>
<reference evidence="2" key="1">
    <citation type="submission" date="2021-03" db="EMBL/GenBank/DDBJ databases">
        <authorList>
            <person name="Tagirdzhanova G."/>
        </authorList>
    </citation>
    <scope>NUCLEOTIDE SEQUENCE</scope>
</reference>
<accession>A0A8H3F9T3</accession>
<sequence length="185" mass="20915">MVQTILQTLSLVFPHTFARLARYWHLLFDDNSALLDPQNVIFATLPFCIHLIQHIAAVRHYRDDGTDGPLPEGRLGPFRVINDCISYWFLVYKAFDLIAALGVVLRAPGFCGKALLAIDLLVEGMLVFLAKIMFFVAVGLLVFAALEGFPFVMAVVMSLWEIIQDLREELLERDEFPADEPFGEE</sequence>
<organism evidence="2 3">
    <name type="scientific">Imshaugia aleurites</name>
    <dbReference type="NCBI Taxonomy" id="172621"/>
    <lineage>
        <taxon>Eukaryota</taxon>
        <taxon>Fungi</taxon>
        <taxon>Dikarya</taxon>
        <taxon>Ascomycota</taxon>
        <taxon>Pezizomycotina</taxon>
        <taxon>Lecanoromycetes</taxon>
        <taxon>OSLEUM clade</taxon>
        <taxon>Lecanoromycetidae</taxon>
        <taxon>Lecanorales</taxon>
        <taxon>Lecanorineae</taxon>
        <taxon>Parmeliaceae</taxon>
        <taxon>Imshaugia</taxon>
    </lineage>
</organism>
<dbReference type="AlphaFoldDB" id="A0A8H3F9T3"/>
<keyword evidence="3" id="KW-1185">Reference proteome</keyword>
<evidence type="ECO:0000313" key="3">
    <source>
        <dbReference type="Proteomes" id="UP000664534"/>
    </source>
</evidence>
<dbReference type="Proteomes" id="UP000664534">
    <property type="component" value="Unassembled WGS sequence"/>
</dbReference>
<comment type="caution">
    <text evidence="2">The sequence shown here is derived from an EMBL/GenBank/DDBJ whole genome shotgun (WGS) entry which is preliminary data.</text>
</comment>
<keyword evidence="1" id="KW-1133">Transmembrane helix</keyword>
<dbReference type="EMBL" id="CAJPDT010000026">
    <property type="protein sequence ID" value="CAF9920746.1"/>
    <property type="molecule type" value="Genomic_DNA"/>
</dbReference>
<keyword evidence="1" id="KW-0472">Membrane</keyword>
<evidence type="ECO:0000313" key="2">
    <source>
        <dbReference type="EMBL" id="CAF9920746.1"/>
    </source>
</evidence>
<name>A0A8H3F9T3_9LECA</name>
<keyword evidence="1" id="KW-0812">Transmembrane</keyword>
<gene>
    <name evidence="2" type="ORF">IMSHALPRED_004991</name>
</gene>
<proteinExistence type="predicted"/>
<evidence type="ECO:0000256" key="1">
    <source>
        <dbReference type="SAM" id="Phobius"/>
    </source>
</evidence>
<protein>
    <submittedName>
        <fullName evidence="2">Uncharacterized protein</fullName>
    </submittedName>
</protein>